<dbReference type="AlphaFoldDB" id="A0AAV0PTA6"/>
<feature type="compositionally biased region" description="Polar residues" evidence="1">
    <location>
        <begin position="1"/>
        <end position="19"/>
    </location>
</feature>
<dbReference type="EMBL" id="CAMGYJ010000009">
    <property type="protein sequence ID" value="CAI0474399.1"/>
    <property type="molecule type" value="Genomic_DNA"/>
</dbReference>
<evidence type="ECO:0000313" key="3">
    <source>
        <dbReference type="Proteomes" id="UP001154282"/>
    </source>
</evidence>
<accession>A0AAV0PTA6</accession>
<name>A0AAV0PTA6_9ROSI</name>
<reference evidence="2" key="1">
    <citation type="submission" date="2022-08" db="EMBL/GenBank/DDBJ databases">
        <authorList>
            <person name="Gutierrez-Valencia J."/>
        </authorList>
    </citation>
    <scope>NUCLEOTIDE SEQUENCE</scope>
</reference>
<proteinExistence type="predicted"/>
<organism evidence="2 3">
    <name type="scientific">Linum tenue</name>
    <dbReference type="NCBI Taxonomy" id="586396"/>
    <lineage>
        <taxon>Eukaryota</taxon>
        <taxon>Viridiplantae</taxon>
        <taxon>Streptophyta</taxon>
        <taxon>Embryophyta</taxon>
        <taxon>Tracheophyta</taxon>
        <taxon>Spermatophyta</taxon>
        <taxon>Magnoliopsida</taxon>
        <taxon>eudicotyledons</taxon>
        <taxon>Gunneridae</taxon>
        <taxon>Pentapetalae</taxon>
        <taxon>rosids</taxon>
        <taxon>fabids</taxon>
        <taxon>Malpighiales</taxon>
        <taxon>Linaceae</taxon>
        <taxon>Linum</taxon>
    </lineage>
</organism>
<evidence type="ECO:0000256" key="1">
    <source>
        <dbReference type="SAM" id="MobiDB-lite"/>
    </source>
</evidence>
<keyword evidence="3" id="KW-1185">Reference proteome</keyword>
<feature type="region of interest" description="Disordered" evidence="1">
    <location>
        <begin position="1"/>
        <end position="28"/>
    </location>
</feature>
<evidence type="ECO:0000313" key="2">
    <source>
        <dbReference type="EMBL" id="CAI0474399.1"/>
    </source>
</evidence>
<protein>
    <submittedName>
        <fullName evidence="2">Uncharacterized protein</fullName>
    </submittedName>
</protein>
<comment type="caution">
    <text evidence="2">The sequence shown here is derived from an EMBL/GenBank/DDBJ whole genome shotgun (WGS) entry which is preliminary data.</text>
</comment>
<sequence length="50" mass="5491">MDEASSNPIDVSTNATSQGDPPLEVDENEEELKEFCLDESTIMSDLVDDD</sequence>
<gene>
    <name evidence="2" type="ORF">LITE_LOCUS40026</name>
</gene>
<dbReference type="Proteomes" id="UP001154282">
    <property type="component" value="Unassembled WGS sequence"/>
</dbReference>